<gene>
    <name evidence="2" type="ORF">LECACI_7A007845</name>
</gene>
<dbReference type="Proteomes" id="UP001296104">
    <property type="component" value="Unassembled WGS sequence"/>
</dbReference>
<feature type="region of interest" description="Disordered" evidence="1">
    <location>
        <begin position="438"/>
        <end position="463"/>
    </location>
</feature>
<comment type="caution">
    <text evidence="2">The sequence shown here is derived from an EMBL/GenBank/DDBJ whole genome shotgun (WGS) entry which is preliminary data.</text>
</comment>
<dbReference type="AlphaFoldDB" id="A0AAI8Z5A3"/>
<feature type="region of interest" description="Disordered" evidence="1">
    <location>
        <begin position="1"/>
        <end position="70"/>
    </location>
</feature>
<name>A0AAI8Z5A3_9PEZI</name>
<protein>
    <submittedName>
        <fullName evidence="2">Uncharacterized protein</fullName>
    </submittedName>
</protein>
<feature type="compositionally biased region" description="Low complexity" evidence="1">
    <location>
        <begin position="35"/>
        <end position="56"/>
    </location>
</feature>
<dbReference type="EMBL" id="CAVMBE010000068">
    <property type="protein sequence ID" value="CAK4032687.1"/>
    <property type="molecule type" value="Genomic_DNA"/>
</dbReference>
<proteinExistence type="predicted"/>
<evidence type="ECO:0000313" key="3">
    <source>
        <dbReference type="Proteomes" id="UP001296104"/>
    </source>
</evidence>
<evidence type="ECO:0000313" key="2">
    <source>
        <dbReference type="EMBL" id="CAK4032687.1"/>
    </source>
</evidence>
<reference evidence="2" key="1">
    <citation type="submission" date="2023-11" db="EMBL/GenBank/DDBJ databases">
        <authorList>
            <person name="Alioto T."/>
            <person name="Alioto T."/>
            <person name="Gomez Garrido J."/>
        </authorList>
    </citation>
    <scope>NUCLEOTIDE SEQUENCE</scope>
</reference>
<accession>A0AAI8Z5A3</accession>
<feature type="compositionally biased region" description="Basic and acidic residues" evidence="1">
    <location>
        <begin position="452"/>
        <end position="463"/>
    </location>
</feature>
<feature type="compositionally biased region" description="Acidic residues" evidence="1">
    <location>
        <begin position="8"/>
        <end position="34"/>
    </location>
</feature>
<keyword evidence="3" id="KW-1185">Reference proteome</keyword>
<evidence type="ECO:0000256" key="1">
    <source>
        <dbReference type="SAM" id="MobiDB-lite"/>
    </source>
</evidence>
<organism evidence="2 3">
    <name type="scientific">Lecanosticta acicola</name>
    <dbReference type="NCBI Taxonomy" id="111012"/>
    <lineage>
        <taxon>Eukaryota</taxon>
        <taxon>Fungi</taxon>
        <taxon>Dikarya</taxon>
        <taxon>Ascomycota</taxon>
        <taxon>Pezizomycotina</taxon>
        <taxon>Dothideomycetes</taxon>
        <taxon>Dothideomycetidae</taxon>
        <taxon>Mycosphaerellales</taxon>
        <taxon>Mycosphaerellaceae</taxon>
        <taxon>Lecanosticta</taxon>
    </lineage>
</organism>
<sequence>MFEHDGDHSEEDSEDGSYYDDDDDDDDDEDEDESSSASSSESSTSSRTDSTSSSASVRDRPDVLPRQNATCPPSPLGVLKIFLVSVVIGTVLSGIFGNGNIENLINPRNPACNMTRLGGEPCALLLDTNRLLSQHSLTRLSNNPLPHRAFFPREVQIRASEAELLFISAIELRAQTNAHSIESLEDQIRQSGVMGNPGGLMPEEVTYLRMVAEDPGSAKDTKWVLESAENWLREVRREEMKIRAAVEEICRSWSRLGHLLFFLKWAPARYYEHRLESLRTEYAQYLLIEIRLVCFLRGEEALEAERVKYVQSLDGSGNIKERYKRLVQVLEYSWRPVAVEMACATECMDAKFRQHCLVNPLTRMETKAIPRVWREWNDMVPVVFTGSPADTKRFWKSHYKSPGELLRAHKGKLMKDGGGVAVKLREDVPPWKGAWSDLKQMMSRSSESNGGEDGRRAGASRDP</sequence>